<organism evidence="1 2">
    <name type="scientific">Candidatus Thalassospirochaeta sargassi</name>
    <dbReference type="NCBI Taxonomy" id="3119039"/>
    <lineage>
        <taxon>Bacteria</taxon>
        <taxon>Pseudomonadati</taxon>
        <taxon>Spirochaetota</taxon>
        <taxon>Spirochaetia</taxon>
        <taxon>Spirochaetales</taxon>
        <taxon>Spirochaetaceae</taxon>
        <taxon>Candidatus Thalassospirochaeta</taxon>
    </lineage>
</organism>
<gene>
    <name evidence="1" type="ORF">PQJ61_06400</name>
</gene>
<proteinExistence type="predicted"/>
<dbReference type="PANTHER" id="PTHR12631">
    <property type="entry name" value="ALPHA-L-IDURONIDASE"/>
    <property type="match status" value="1"/>
</dbReference>
<comment type="caution">
    <text evidence="1">The sequence shown here is derived from an EMBL/GenBank/DDBJ whole genome shotgun (WGS) entry which is preliminary data.</text>
</comment>
<protein>
    <submittedName>
        <fullName evidence="1">Cellulase family glycosylhydrolase</fullName>
    </submittedName>
</protein>
<accession>A0AAJ1IFL1</accession>
<dbReference type="InterPro" id="IPR017853">
    <property type="entry name" value="GH"/>
</dbReference>
<evidence type="ECO:0000313" key="2">
    <source>
        <dbReference type="Proteomes" id="UP001221217"/>
    </source>
</evidence>
<dbReference type="PANTHER" id="PTHR12631:SF10">
    <property type="entry name" value="BETA-XYLOSIDASE-LIKE PROTEIN-RELATED"/>
    <property type="match status" value="1"/>
</dbReference>
<dbReference type="GO" id="GO:0004553">
    <property type="term" value="F:hydrolase activity, hydrolyzing O-glycosyl compounds"/>
    <property type="evidence" value="ECO:0007669"/>
    <property type="project" value="TreeGrafter"/>
</dbReference>
<dbReference type="Proteomes" id="UP001221217">
    <property type="component" value="Unassembled WGS sequence"/>
</dbReference>
<dbReference type="Gene3D" id="3.20.20.80">
    <property type="entry name" value="Glycosidases"/>
    <property type="match status" value="1"/>
</dbReference>
<evidence type="ECO:0000313" key="1">
    <source>
        <dbReference type="EMBL" id="MDC7226376.1"/>
    </source>
</evidence>
<dbReference type="EMBL" id="JAQQAL010000011">
    <property type="protein sequence ID" value="MDC7226376.1"/>
    <property type="molecule type" value="Genomic_DNA"/>
</dbReference>
<dbReference type="SUPFAM" id="SSF51445">
    <property type="entry name" value="(Trans)glycosidases"/>
    <property type="match status" value="1"/>
</dbReference>
<dbReference type="InterPro" id="IPR051923">
    <property type="entry name" value="Glycosyl_Hydrolase_39"/>
</dbReference>
<name>A0AAJ1IFL1_9SPIO</name>
<reference evidence="1 2" key="1">
    <citation type="submission" date="2022-12" db="EMBL/GenBank/DDBJ databases">
        <title>Metagenome assembled genome from gulf of manar.</title>
        <authorList>
            <person name="Kohli P."/>
            <person name="Pk S."/>
            <person name="Venkata Ramana C."/>
            <person name="Sasikala C."/>
        </authorList>
    </citation>
    <scope>NUCLEOTIDE SEQUENCE [LARGE SCALE GENOMIC DNA]</scope>
    <source>
        <strain evidence="1">JB008</strain>
    </source>
</reference>
<dbReference type="AlphaFoldDB" id="A0AAJ1IFL1"/>
<sequence length="367" mass="41736">MKYILLLLLTIIIFPLSSCGEPELILEGNSSVYGDTDIAVGMSFPPFSNSDQIDFTVTELKKLATNRIRIAIDWRNREPAQGEFYWTPMDLRMETAKDNNVLVFLTVASVCPEWAKEPSGSDNANLMDENLLKTFVEAVLLRYDNIDKIQFGNEWESGTEDGTAYFNTASIERFVAYNNILYDAVQSLSPETEVVLGGLTRTYPIVEYFVENGTYPDFSGLTLAGGATVDYLEGRVDKIKTQYDEKGIKQNVEYVLEHAKYDILDIHLYDDPENWPEYLTVLPDDKPILVSEFGGPNSEFERTWASYQAERMDAYIDAIEQLPIIEAYYFKLVDSDTSYHQHSGLFYSNLNMKPARNVFAARLTPGY</sequence>